<dbReference type="GO" id="GO:0008324">
    <property type="term" value="F:monoatomic cation transmembrane transporter activity"/>
    <property type="evidence" value="ECO:0007669"/>
    <property type="project" value="InterPro"/>
</dbReference>
<evidence type="ECO:0000259" key="2">
    <source>
        <dbReference type="PROSITE" id="PS51202"/>
    </source>
</evidence>
<dbReference type="GO" id="GO:0006813">
    <property type="term" value="P:potassium ion transport"/>
    <property type="evidence" value="ECO:0007669"/>
    <property type="project" value="InterPro"/>
</dbReference>
<feature type="transmembrane region" description="Helical" evidence="1">
    <location>
        <begin position="64"/>
        <end position="87"/>
    </location>
</feature>
<dbReference type="InterPro" id="IPR050721">
    <property type="entry name" value="Trk_Ktr_HKT_K-transport"/>
</dbReference>
<dbReference type="EMBL" id="CP002736">
    <property type="protein sequence ID" value="AEF94550.1"/>
    <property type="molecule type" value="Genomic_DNA"/>
</dbReference>
<dbReference type="Pfam" id="PF02080">
    <property type="entry name" value="TrkA_C"/>
    <property type="match status" value="1"/>
</dbReference>
<keyword evidence="1" id="KW-0472">Membrane</keyword>
<dbReference type="SUPFAM" id="SSF116726">
    <property type="entry name" value="TrkA C-terminal domain-like"/>
    <property type="match status" value="1"/>
</dbReference>
<feature type="domain" description="RCK C-terminal" evidence="2">
    <location>
        <begin position="136"/>
        <end position="221"/>
    </location>
</feature>
<dbReference type="HOGENOM" id="CLU_088248_0_0_9"/>
<dbReference type="eggNOG" id="COG0569">
    <property type="taxonomic scope" value="Bacteria"/>
</dbReference>
<reference evidence="3" key="1">
    <citation type="submission" date="2011-05" db="EMBL/GenBank/DDBJ databases">
        <title>Complete sequence of Desulfotomaculum carboxydivorans CO-1-SRB.</title>
        <authorList>
            <consortium name="US DOE Joint Genome Institute"/>
            <person name="Lucas S."/>
            <person name="Han J."/>
            <person name="Lapidus A."/>
            <person name="Cheng J.-F."/>
            <person name="Goodwin L."/>
            <person name="Pitluck S."/>
            <person name="Peters L."/>
            <person name="Mikhailova N."/>
            <person name="Lu M."/>
            <person name="Han C."/>
            <person name="Tapia R."/>
            <person name="Land M."/>
            <person name="Hauser L."/>
            <person name="Kyrpides N."/>
            <person name="Ivanova N."/>
            <person name="Pagani I."/>
            <person name="Stams A."/>
            <person name="Plugge C."/>
            <person name="Muyzer G."/>
            <person name="Kuever J."/>
            <person name="Parshina S."/>
            <person name="Ivanova A."/>
            <person name="Nazina T."/>
            <person name="Woyke T."/>
        </authorList>
    </citation>
    <scope>NUCLEOTIDE SEQUENCE [LARGE SCALE GENOMIC DNA]</scope>
    <source>
        <strain evidence="3">CO-1-SRB</strain>
    </source>
</reference>
<evidence type="ECO:0000256" key="1">
    <source>
        <dbReference type="SAM" id="Phobius"/>
    </source>
</evidence>
<gene>
    <name evidence="3" type="ordered locus">Desca_1702</name>
</gene>
<evidence type="ECO:0000313" key="4">
    <source>
        <dbReference type="Proteomes" id="UP000009226"/>
    </source>
</evidence>
<dbReference type="STRING" id="868595.Desca_1702"/>
<keyword evidence="1" id="KW-1133">Transmembrane helix</keyword>
<name>F6B7J6_DESCC</name>
<feature type="transmembrane region" description="Helical" evidence="1">
    <location>
        <begin position="93"/>
        <end position="111"/>
    </location>
</feature>
<accession>F6B7J6</accession>
<proteinExistence type="predicted"/>
<evidence type="ECO:0000313" key="3">
    <source>
        <dbReference type="EMBL" id="AEF94550.1"/>
    </source>
</evidence>
<sequence>MNMVFLVSFILVLFIIVEIAAIALKITGMDLHKARFQALSALVTVGYTTSDSELVVQHPARRRIIMVLMVVGYLGTATMVTALINILQHPLTLIQVASAVGILLLTVSLLSSQRFRQKIDKGIEQRLSRNQSLRKRTVEEVLRLDRQYGVAEVILKENNDLVGQTIASSKIRDKGIFILAIERGQNFTHSPRGGEILQLGDKLIVYGKIFSIHELSYPKATKREEQEFRG</sequence>
<dbReference type="PANTHER" id="PTHR43833">
    <property type="entry name" value="POTASSIUM CHANNEL PROTEIN 2-RELATED-RELATED"/>
    <property type="match status" value="1"/>
</dbReference>
<dbReference type="InterPro" id="IPR006037">
    <property type="entry name" value="RCK_C"/>
</dbReference>
<dbReference type="Proteomes" id="UP000009226">
    <property type="component" value="Chromosome"/>
</dbReference>
<dbReference type="InterPro" id="IPR036721">
    <property type="entry name" value="RCK_C_sf"/>
</dbReference>
<dbReference type="Gene3D" id="3.30.70.1450">
    <property type="entry name" value="Regulator of K+ conductance, C-terminal domain"/>
    <property type="match status" value="1"/>
</dbReference>
<protein>
    <submittedName>
        <fullName evidence="3">TrkA-C domain protein</fullName>
    </submittedName>
</protein>
<dbReference type="PANTHER" id="PTHR43833:SF9">
    <property type="entry name" value="POTASSIUM CHANNEL PROTEIN YUGO-RELATED"/>
    <property type="match status" value="1"/>
</dbReference>
<organism evidence="3 4">
    <name type="scientific">Desulfotomaculum nigrificans (strain DSM 14880 / VKM B-2319 / CO-1-SRB)</name>
    <name type="common">Desulfotomaculum carboxydivorans</name>
    <dbReference type="NCBI Taxonomy" id="868595"/>
    <lineage>
        <taxon>Bacteria</taxon>
        <taxon>Bacillati</taxon>
        <taxon>Bacillota</taxon>
        <taxon>Clostridia</taxon>
        <taxon>Eubacteriales</taxon>
        <taxon>Desulfotomaculaceae</taxon>
        <taxon>Desulfotomaculum</taxon>
    </lineage>
</organism>
<dbReference type="KEGG" id="dca:Desca_1702"/>
<dbReference type="AlphaFoldDB" id="F6B7J6"/>
<keyword evidence="1" id="KW-0812">Transmembrane</keyword>
<feature type="transmembrane region" description="Helical" evidence="1">
    <location>
        <begin position="6"/>
        <end position="26"/>
    </location>
</feature>
<keyword evidence="4" id="KW-1185">Reference proteome</keyword>
<dbReference type="PROSITE" id="PS51202">
    <property type="entry name" value="RCK_C"/>
    <property type="match status" value="1"/>
</dbReference>